<dbReference type="PROSITE" id="PS51674">
    <property type="entry name" value="4FE4S_WBL"/>
    <property type="match status" value="1"/>
</dbReference>
<organism evidence="3 4">
    <name type="scientific">Nocardia ninae NBRC 108245</name>
    <dbReference type="NCBI Taxonomy" id="1210091"/>
    <lineage>
        <taxon>Bacteria</taxon>
        <taxon>Bacillati</taxon>
        <taxon>Actinomycetota</taxon>
        <taxon>Actinomycetes</taxon>
        <taxon>Mycobacteriales</taxon>
        <taxon>Nocardiaceae</taxon>
        <taxon>Nocardia</taxon>
    </lineage>
</organism>
<evidence type="ECO:0000313" key="4">
    <source>
        <dbReference type="Proteomes" id="UP000321424"/>
    </source>
</evidence>
<evidence type="ECO:0000256" key="1">
    <source>
        <dbReference type="SAM" id="MobiDB-lite"/>
    </source>
</evidence>
<keyword evidence="4" id="KW-1185">Reference proteome</keyword>
<feature type="region of interest" description="Disordered" evidence="1">
    <location>
        <begin position="94"/>
        <end position="115"/>
    </location>
</feature>
<feature type="domain" description="4Fe-4S Wbl-type" evidence="2">
    <location>
        <begin position="11"/>
        <end position="80"/>
    </location>
</feature>
<gene>
    <name evidence="3" type="ORF">NN4_26890</name>
</gene>
<evidence type="ECO:0000313" key="3">
    <source>
        <dbReference type="EMBL" id="GEM38170.1"/>
    </source>
</evidence>
<name>A0A511MC14_9NOCA</name>
<evidence type="ECO:0000259" key="2">
    <source>
        <dbReference type="PROSITE" id="PS51674"/>
    </source>
</evidence>
<accession>A0A511MC14</accession>
<proteinExistence type="predicted"/>
<comment type="caution">
    <text evidence="3">The sequence shown here is derived from an EMBL/GenBank/DDBJ whole genome shotgun (WGS) entry which is preliminary data.</text>
</comment>
<dbReference type="RefSeq" id="WP_186818388.1">
    <property type="nucleotide sequence ID" value="NZ_BJXA01000014.1"/>
</dbReference>
<dbReference type="AlphaFoldDB" id="A0A511MC14"/>
<sequence length="115" mass="12947">MSAFDWQEDAACRSVHPEIFFPLSHTMAGTRPIPADRDTPRRICDGCPVRLDCARLGLGTLQRKWRHGFYAGIDLQDDDARTRLLEVIDTLTGRPMSRTKTGDACPYPSRGSARR</sequence>
<reference evidence="3 4" key="1">
    <citation type="submission" date="2019-07" db="EMBL/GenBank/DDBJ databases">
        <title>Whole genome shotgun sequence of Nocardia ninae NBRC 108245.</title>
        <authorList>
            <person name="Hosoyama A."/>
            <person name="Uohara A."/>
            <person name="Ohji S."/>
            <person name="Ichikawa N."/>
        </authorList>
    </citation>
    <scope>NUCLEOTIDE SEQUENCE [LARGE SCALE GENOMIC DNA]</scope>
    <source>
        <strain evidence="3 4">NBRC 108245</strain>
    </source>
</reference>
<dbReference type="InterPro" id="IPR034768">
    <property type="entry name" value="4FE4S_WBL"/>
</dbReference>
<dbReference type="EMBL" id="BJXA01000014">
    <property type="protein sequence ID" value="GEM38170.1"/>
    <property type="molecule type" value="Genomic_DNA"/>
</dbReference>
<protein>
    <recommendedName>
        <fullName evidence="2">4Fe-4S Wbl-type domain-containing protein</fullName>
    </recommendedName>
</protein>
<dbReference type="Pfam" id="PF02467">
    <property type="entry name" value="Whib"/>
    <property type="match status" value="1"/>
</dbReference>
<dbReference type="Proteomes" id="UP000321424">
    <property type="component" value="Unassembled WGS sequence"/>
</dbReference>